<accession>A0A7R8WVL0</accession>
<dbReference type="EMBL" id="OB713960">
    <property type="protein sequence ID" value="CAD7239022.1"/>
    <property type="molecule type" value="Genomic_DNA"/>
</dbReference>
<evidence type="ECO:0000313" key="1">
    <source>
        <dbReference type="EMBL" id="CAD7239022.1"/>
    </source>
</evidence>
<organism evidence="1">
    <name type="scientific">Cyprideis torosa</name>
    <dbReference type="NCBI Taxonomy" id="163714"/>
    <lineage>
        <taxon>Eukaryota</taxon>
        <taxon>Metazoa</taxon>
        <taxon>Ecdysozoa</taxon>
        <taxon>Arthropoda</taxon>
        <taxon>Crustacea</taxon>
        <taxon>Oligostraca</taxon>
        <taxon>Ostracoda</taxon>
        <taxon>Podocopa</taxon>
        <taxon>Podocopida</taxon>
        <taxon>Cytherocopina</taxon>
        <taxon>Cytheroidea</taxon>
        <taxon>Cytherideidae</taxon>
        <taxon>Cyprideis</taxon>
    </lineage>
</organism>
<sequence length="75" mass="8407">MELSLKRDERILRFLTVRLDKYGIKYNDDKRNGLIGKKREKAKEEIKEAVKAEKAKPTPAPAPAAPAAPASSEEE</sequence>
<protein>
    <submittedName>
        <fullName evidence="1">Uncharacterized protein</fullName>
    </submittedName>
</protein>
<reference evidence="1" key="1">
    <citation type="submission" date="2020-11" db="EMBL/GenBank/DDBJ databases">
        <authorList>
            <person name="Tran Van P."/>
        </authorList>
    </citation>
    <scope>NUCLEOTIDE SEQUENCE</scope>
</reference>
<gene>
    <name evidence="1" type="ORF">CTOB1V02_LOCUS16837</name>
</gene>
<dbReference type="AlphaFoldDB" id="A0A7R8WVL0"/>
<dbReference type="OrthoDB" id="8300324at2759"/>
<proteinExistence type="predicted"/>
<name>A0A7R8WVL0_9CRUS</name>